<sequence>MMQSRSRCAPPSCGTSEILSGRCIDKVSGKQVCCLLLDVAIPCLANIVGCATAAAAPDTVDGHYMHFVAENEEFIDAVAKALDQLTADCKTALRWSCDEEDANAAIQAAEHSFYSIASICKEAGLTVDGNLPGRERDDSEWKSEWSTIHSVASSCPSLQEHTSPWSNELERANTSQAESYCEDVVHPPPAPIERTLILDAQQGASPQSPTEEIVEVELTDLLTQSHEEMLGLQRVFEARMSEAERNRMEYEHKHAEEMQSLQEELVSSRLAMDRIKQELLDSTTRKLEDMHSAITTSQRAIEASMKDQARYWKSICEELVVEKRDMAQKVAEERGKYTALKAHLASHNDANARTSLHNRVRIPDEHGEKSAAKMRLCELSPPPASSSLAPGNQGFNEESAACTSICGTPTGFSSGPVVVPDADSVSEPSSAEVSPTHSSSSSASRTGKPTAFRRYYLAQKRVVLH</sequence>
<feature type="coiled-coil region" evidence="1">
    <location>
        <begin position="233"/>
        <end position="278"/>
    </location>
</feature>
<keyword evidence="1" id="KW-0175">Coiled coil</keyword>
<organism evidence="3 4">
    <name type="scientific">Phytophthora rubi</name>
    <dbReference type="NCBI Taxonomy" id="129364"/>
    <lineage>
        <taxon>Eukaryota</taxon>
        <taxon>Sar</taxon>
        <taxon>Stramenopiles</taxon>
        <taxon>Oomycota</taxon>
        <taxon>Peronosporomycetes</taxon>
        <taxon>Peronosporales</taxon>
        <taxon>Peronosporaceae</taxon>
        <taxon>Phytophthora</taxon>
    </lineage>
</organism>
<evidence type="ECO:0000256" key="2">
    <source>
        <dbReference type="SAM" id="MobiDB-lite"/>
    </source>
</evidence>
<dbReference type="Proteomes" id="UP000429607">
    <property type="component" value="Unassembled WGS sequence"/>
</dbReference>
<protein>
    <submittedName>
        <fullName evidence="3">Uncharacterized protein</fullName>
    </submittedName>
</protein>
<dbReference type="AlphaFoldDB" id="A0A6A3PFC4"/>
<reference evidence="3 4" key="1">
    <citation type="submission" date="2018-09" db="EMBL/GenBank/DDBJ databases">
        <title>Genomic investigation of the strawberry pathogen Phytophthora fragariae indicates pathogenicity is determined by transcriptional variation in three key races.</title>
        <authorList>
            <person name="Adams T.M."/>
            <person name="Armitage A.D."/>
            <person name="Sobczyk M.K."/>
            <person name="Bates H.J."/>
            <person name="Dunwell J.M."/>
            <person name="Nellist C.F."/>
            <person name="Harrison R.J."/>
        </authorList>
    </citation>
    <scope>NUCLEOTIDE SEQUENCE [LARGE SCALE GENOMIC DNA]</scope>
    <source>
        <strain evidence="3 4">SCRP249</strain>
    </source>
</reference>
<proteinExistence type="predicted"/>
<evidence type="ECO:0000313" key="3">
    <source>
        <dbReference type="EMBL" id="KAE9051222.1"/>
    </source>
</evidence>
<accession>A0A6A3PFC4</accession>
<feature type="region of interest" description="Disordered" evidence="2">
    <location>
        <begin position="417"/>
        <end position="449"/>
    </location>
</feature>
<gene>
    <name evidence="3" type="ORF">PR001_g1659</name>
</gene>
<name>A0A6A3PFC4_9STRA</name>
<feature type="compositionally biased region" description="Low complexity" evidence="2">
    <location>
        <begin position="417"/>
        <end position="444"/>
    </location>
</feature>
<evidence type="ECO:0000313" key="4">
    <source>
        <dbReference type="Proteomes" id="UP000429607"/>
    </source>
</evidence>
<comment type="caution">
    <text evidence="3">The sequence shown here is derived from an EMBL/GenBank/DDBJ whole genome shotgun (WGS) entry which is preliminary data.</text>
</comment>
<dbReference type="EMBL" id="QXFV01000052">
    <property type="protein sequence ID" value="KAE9051222.1"/>
    <property type="molecule type" value="Genomic_DNA"/>
</dbReference>
<evidence type="ECO:0000256" key="1">
    <source>
        <dbReference type="SAM" id="Coils"/>
    </source>
</evidence>